<sequence length="111" mass="12093">MKHANSAISAASECILKGELCIAMCIDQLSQGRSEMSDCLRSVEETVALCRAFLKLASLNSNSTKRLASICLEVCEACSRQCDKHSEHHEECGECSTACKNCVTEFKKLTA</sequence>
<dbReference type="Proteomes" id="UP000297855">
    <property type="component" value="Unassembled WGS sequence"/>
</dbReference>
<dbReference type="OrthoDB" id="5396211at2"/>
<reference evidence="1" key="1">
    <citation type="journal article" date="2019" name="PLoS Negl. Trop. Dis.">
        <title>Revisiting the worldwide diversity of Leptospira species in the environment.</title>
        <authorList>
            <person name="Vincent A.T."/>
            <person name="Schiettekatte O."/>
            <person name="Bourhy P."/>
            <person name="Veyrier F.J."/>
            <person name="Picardeau M."/>
        </authorList>
    </citation>
    <scope>NUCLEOTIDE SEQUENCE [LARGE SCALE GENOMIC DNA]</scope>
    <source>
        <strain evidence="1">SCS5</strain>
    </source>
</reference>
<dbReference type="Pfam" id="PF03860">
    <property type="entry name" value="Csp"/>
    <property type="match status" value="1"/>
</dbReference>
<evidence type="ECO:0000313" key="1">
    <source>
        <dbReference type="EMBL" id="TGK19244.1"/>
    </source>
</evidence>
<dbReference type="AlphaFoldDB" id="A0A4R9GRS6"/>
<dbReference type="InterPro" id="IPR030913">
    <property type="entry name" value="Csp1_Cys_rich"/>
</dbReference>
<dbReference type="EMBL" id="RQEV01000008">
    <property type="protein sequence ID" value="TGK19244.1"/>
    <property type="molecule type" value="Genomic_DNA"/>
</dbReference>
<gene>
    <name evidence="1" type="ORF">EHO61_07175</name>
</gene>
<dbReference type="InterPro" id="IPR005560">
    <property type="entry name" value="Csp_YhjQ"/>
</dbReference>
<organism evidence="1 2">
    <name type="scientific">Leptospira fluminis</name>
    <dbReference type="NCBI Taxonomy" id="2484979"/>
    <lineage>
        <taxon>Bacteria</taxon>
        <taxon>Pseudomonadati</taxon>
        <taxon>Spirochaetota</taxon>
        <taxon>Spirochaetia</taxon>
        <taxon>Leptospirales</taxon>
        <taxon>Leptospiraceae</taxon>
        <taxon>Leptospira</taxon>
    </lineage>
</organism>
<protein>
    <submittedName>
        <fullName evidence="1">Csp1 family four helix bundle copper storage protein</fullName>
    </submittedName>
</protein>
<evidence type="ECO:0000313" key="2">
    <source>
        <dbReference type="Proteomes" id="UP000297855"/>
    </source>
</evidence>
<keyword evidence="2" id="KW-1185">Reference proteome</keyword>
<dbReference type="NCBIfam" id="TIGR04401">
    <property type="entry name" value="TAT_Cys_rich"/>
    <property type="match status" value="1"/>
</dbReference>
<dbReference type="PANTHER" id="PTHR37310">
    <property type="entry name" value="CYTOPLASMIC PROTEIN-RELATED"/>
    <property type="match status" value="1"/>
</dbReference>
<dbReference type="PANTHER" id="PTHR37310:SF1">
    <property type="entry name" value="CYTOPLASMIC PROTEIN"/>
    <property type="match status" value="1"/>
</dbReference>
<comment type="caution">
    <text evidence="1">The sequence shown here is derived from an EMBL/GenBank/DDBJ whole genome shotgun (WGS) entry which is preliminary data.</text>
</comment>
<name>A0A4R9GRS6_9LEPT</name>
<dbReference type="Gene3D" id="1.20.1270.360">
    <property type="match status" value="1"/>
</dbReference>
<proteinExistence type="predicted"/>
<dbReference type="RefSeq" id="WP_135812947.1">
    <property type="nucleotide sequence ID" value="NZ_RQEV01000008.1"/>
</dbReference>
<accession>A0A4R9GRS6</accession>